<keyword evidence="6" id="KW-0249">Electron transport</keyword>
<evidence type="ECO:0000256" key="3">
    <source>
        <dbReference type="ARBA" id="ARBA00022448"/>
    </source>
</evidence>
<dbReference type="AlphaFoldDB" id="A0A1Z5JUD2"/>
<dbReference type="EMBL" id="BDSP01000118">
    <property type="protein sequence ID" value="GAX17637.1"/>
    <property type="molecule type" value="Genomic_DNA"/>
</dbReference>
<feature type="domain" description="Electron transfer flavoprotein alpha/beta-subunit N-terminal" evidence="7">
    <location>
        <begin position="145"/>
        <end position="311"/>
    </location>
</feature>
<protein>
    <submittedName>
        <fullName evidence="8">Electron transfer flavoprotein alpha subunit</fullName>
    </submittedName>
</protein>
<dbReference type="InterPro" id="IPR014730">
    <property type="entry name" value="ETF_a/b_N"/>
</dbReference>
<dbReference type="CDD" id="cd01715">
    <property type="entry name" value="ETF_alpha"/>
    <property type="match status" value="1"/>
</dbReference>
<gene>
    <name evidence="8" type="ORF">FisN_18Lh292</name>
</gene>
<dbReference type="InterPro" id="IPR029035">
    <property type="entry name" value="DHS-like_NAD/FAD-binding_dom"/>
</dbReference>
<evidence type="ECO:0000256" key="4">
    <source>
        <dbReference type="ARBA" id="ARBA00022630"/>
    </source>
</evidence>
<comment type="caution">
    <text evidence="8">The sequence shown here is derived from an EMBL/GenBank/DDBJ whole genome shotgun (WGS) entry which is preliminary data.</text>
</comment>
<dbReference type="PANTHER" id="PTHR43153">
    <property type="entry name" value="ELECTRON TRANSFER FLAVOPROTEIN ALPHA"/>
    <property type="match status" value="1"/>
</dbReference>
<dbReference type="PROSITE" id="PS00696">
    <property type="entry name" value="ETF_ALPHA"/>
    <property type="match status" value="1"/>
</dbReference>
<dbReference type="FunFam" id="3.40.50.1220:FF:000001">
    <property type="entry name" value="Electron transfer flavoprotein, alpha subunit"/>
    <property type="match status" value="1"/>
</dbReference>
<evidence type="ECO:0000256" key="1">
    <source>
        <dbReference type="ARBA" id="ARBA00004305"/>
    </source>
</evidence>
<comment type="similarity">
    <text evidence="2">Belongs to the ETF alpha-subunit/FixB family.</text>
</comment>
<dbReference type="SUPFAM" id="SSF52467">
    <property type="entry name" value="DHS-like NAD/FAD-binding domain"/>
    <property type="match status" value="1"/>
</dbReference>
<dbReference type="Pfam" id="PF00766">
    <property type="entry name" value="ETF_alpha"/>
    <property type="match status" value="1"/>
</dbReference>
<dbReference type="OrthoDB" id="1715808at2759"/>
<dbReference type="Gene3D" id="3.40.50.1220">
    <property type="entry name" value="TPP-binding domain"/>
    <property type="match status" value="1"/>
</dbReference>
<dbReference type="InterPro" id="IPR014729">
    <property type="entry name" value="Rossmann-like_a/b/a_fold"/>
</dbReference>
<dbReference type="Gene3D" id="3.40.50.620">
    <property type="entry name" value="HUPs"/>
    <property type="match status" value="1"/>
</dbReference>
<dbReference type="GO" id="GO:0009055">
    <property type="term" value="F:electron transfer activity"/>
    <property type="evidence" value="ECO:0007669"/>
    <property type="project" value="InterPro"/>
</dbReference>
<proteinExistence type="inferred from homology"/>
<name>A0A1Z5JUD2_FISSO</name>
<dbReference type="Pfam" id="PF01012">
    <property type="entry name" value="ETF"/>
    <property type="match status" value="1"/>
</dbReference>
<evidence type="ECO:0000256" key="2">
    <source>
        <dbReference type="ARBA" id="ARBA00005817"/>
    </source>
</evidence>
<evidence type="ECO:0000313" key="9">
    <source>
        <dbReference type="Proteomes" id="UP000198406"/>
    </source>
</evidence>
<keyword evidence="4" id="KW-0285">Flavoprotein</keyword>
<dbReference type="SUPFAM" id="SSF52402">
    <property type="entry name" value="Adenine nucleotide alpha hydrolases-like"/>
    <property type="match status" value="1"/>
</dbReference>
<dbReference type="SMART" id="SM00893">
    <property type="entry name" value="ETF"/>
    <property type="match status" value="1"/>
</dbReference>
<accession>A0A1Z5JUD2</accession>
<keyword evidence="3" id="KW-0813">Transport</keyword>
<keyword evidence="5" id="KW-0274">FAD</keyword>
<dbReference type="InterPro" id="IPR018206">
    <property type="entry name" value="ETF_asu_C_CS"/>
</dbReference>
<dbReference type="GO" id="GO:0033539">
    <property type="term" value="P:fatty acid beta-oxidation using acyl-CoA dehydrogenase"/>
    <property type="evidence" value="ECO:0007669"/>
    <property type="project" value="TreeGrafter"/>
</dbReference>
<dbReference type="PANTHER" id="PTHR43153:SF1">
    <property type="entry name" value="ELECTRON TRANSFER FLAVOPROTEIN SUBUNIT ALPHA, MITOCHONDRIAL"/>
    <property type="match status" value="1"/>
</dbReference>
<reference evidence="8 9" key="1">
    <citation type="journal article" date="2015" name="Plant Cell">
        <title>Oil accumulation by the oleaginous diatom Fistulifera solaris as revealed by the genome and transcriptome.</title>
        <authorList>
            <person name="Tanaka T."/>
            <person name="Maeda Y."/>
            <person name="Veluchamy A."/>
            <person name="Tanaka M."/>
            <person name="Abida H."/>
            <person name="Marechal E."/>
            <person name="Bowler C."/>
            <person name="Muto M."/>
            <person name="Sunaga Y."/>
            <person name="Tanaka M."/>
            <person name="Yoshino T."/>
            <person name="Taniguchi T."/>
            <person name="Fukuda Y."/>
            <person name="Nemoto M."/>
            <person name="Matsumoto M."/>
            <person name="Wong P.S."/>
            <person name="Aburatani S."/>
            <person name="Fujibuchi W."/>
        </authorList>
    </citation>
    <scope>NUCLEOTIDE SEQUENCE [LARGE SCALE GENOMIC DNA]</scope>
    <source>
        <strain evidence="8 9">JPCC DA0580</strain>
    </source>
</reference>
<evidence type="ECO:0000256" key="6">
    <source>
        <dbReference type="ARBA" id="ARBA00022982"/>
    </source>
</evidence>
<evidence type="ECO:0000256" key="5">
    <source>
        <dbReference type="ARBA" id="ARBA00022827"/>
    </source>
</evidence>
<evidence type="ECO:0000259" key="7">
    <source>
        <dbReference type="SMART" id="SM00893"/>
    </source>
</evidence>
<dbReference type="Proteomes" id="UP000198406">
    <property type="component" value="Unassembled WGS sequence"/>
</dbReference>
<evidence type="ECO:0000313" key="8">
    <source>
        <dbReference type="EMBL" id="GAX17637.1"/>
    </source>
</evidence>
<dbReference type="InterPro" id="IPR001308">
    <property type="entry name" value="ETF_a/FixB"/>
</dbReference>
<comment type="subcellular location">
    <subcellularLocation>
        <location evidence="1">Mitochondrion matrix</location>
    </subcellularLocation>
</comment>
<dbReference type="InterPro" id="IPR033947">
    <property type="entry name" value="ETF_alpha_N"/>
</dbReference>
<organism evidence="8 9">
    <name type="scientific">Fistulifera solaris</name>
    <name type="common">Oleaginous diatom</name>
    <dbReference type="NCBI Taxonomy" id="1519565"/>
    <lineage>
        <taxon>Eukaryota</taxon>
        <taxon>Sar</taxon>
        <taxon>Stramenopiles</taxon>
        <taxon>Ochrophyta</taxon>
        <taxon>Bacillariophyta</taxon>
        <taxon>Bacillariophyceae</taxon>
        <taxon>Bacillariophycidae</taxon>
        <taxon>Naviculales</taxon>
        <taxon>Naviculaceae</taxon>
        <taxon>Fistulifera</taxon>
    </lineage>
</organism>
<sequence>MSVFGLHARRLNHCFVPEESDGFSEMVSLWRRRRKLSDRGSIVSTISLPGTWYLVPGTGTLGYKMNLPTRDSRILDSRVSEDENRKHKALLFFAFRLHCVGCLSKPFIPFLSFLIMMISRAILKHSARLLSGLQQAQKQSVCWASTLIVADPGPSAPTCAAVTAAKQLNADDTIDLVFVGTQAPQEVPSGVHSVLFYKSAETPTAETVAACVADAASGYNRIVGTATKFGATVLPRLAALVNASPVTDITSVIDSSTVMRPLYAGNALAKIQIGSESPQVLSFRPTSFDKVPTEAVKNMTEKPAIVFKGSKWQGENVSKSERPDLQSAAVVVSGGRGMGSGENFSLLEDLADALGGGAVGASRAAVDAGMVPNDMQVGQTGKVVAPKLYVAVGISGAIQHLSGMKDSKTIVAINKDPEAPIFQVADYGVVGDLFTVVPEMTQKVKA</sequence>
<dbReference type="GO" id="GO:0050660">
    <property type="term" value="F:flavin adenine dinucleotide binding"/>
    <property type="evidence" value="ECO:0007669"/>
    <property type="project" value="InterPro"/>
</dbReference>
<dbReference type="GO" id="GO:0005759">
    <property type="term" value="C:mitochondrial matrix"/>
    <property type="evidence" value="ECO:0007669"/>
    <property type="project" value="UniProtKB-SubCell"/>
</dbReference>
<keyword evidence="9" id="KW-1185">Reference proteome</keyword>
<dbReference type="InParanoid" id="A0A1Z5JUD2"/>
<dbReference type="InterPro" id="IPR014731">
    <property type="entry name" value="ETF_asu_C"/>
</dbReference>